<dbReference type="GO" id="GO:0080044">
    <property type="term" value="F:quercetin 7-O-glucosyltransferase activity"/>
    <property type="evidence" value="ECO:0007669"/>
    <property type="project" value="TreeGrafter"/>
</dbReference>
<dbReference type="InterPro" id="IPR002213">
    <property type="entry name" value="UDP_glucos_trans"/>
</dbReference>
<dbReference type="GO" id="GO:0080043">
    <property type="term" value="F:quercetin 3-O-glucosyltransferase activity"/>
    <property type="evidence" value="ECO:0007669"/>
    <property type="project" value="TreeGrafter"/>
</dbReference>
<dbReference type="Gene3D" id="3.40.50.2000">
    <property type="entry name" value="Glycogen Phosphorylase B"/>
    <property type="match status" value="1"/>
</dbReference>
<evidence type="ECO:0000256" key="2">
    <source>
        <dbReference type="ARBA" id="ARBA00022679"/>
    </source>
</evidence>
<dbReference type="SUPFAM" id="SSF53756">
    <property type="entry name" value="UDP-Glycosyltransferase/glycogen phosphorylase"/>
    <property type="match status" value="1"/>
</dbReference>
<dbReference type="EMBL" id="JBEDUW010000005">
    <property type="protein sequence ID" value="KAK9930491.1"/>
    <property type="molecule type" value="Genomic_DNA"/>
</dbReference>
<dbReference type="Proteomes" id="UP001457282">
    <property type="component" value="Unassembled WGS sequence"/>
</dbReference>
<protein>
    <submittedName>
        <fullName evidence="3">Uncharacterized protein</fullName>
    </submittedName>
</protein>
<dbReference type="Pfam" id="PF00201">
    <property type="entry name" value="UDPGT"/>
    <property type="match status" value="1"/>
</dbReference>
<proteinExistence type="inferred from homology"/>
<comment type="similarity">
    <text evidence="1">Belongs to the UDP-glycosyltransferase family.</text>
</comment>
<evidence type="ECO:0000256" key="1">
    <source>
        <dbReference type="ARBA" id="ARBA00009995"/>
    </source>
</evidence>
<keyword evidence="2" id="KW-0808">Transferase</keyword>
<gene>
    <name evidence="3" type="ORF">M0R45_027528</name>
</gene>
<evidence type="ECO:0000313" key="3">
    <source>
        <dbReference type="EMBL" id="KAK9930491.1"/>
    </source>
</evidence>
<reference evidence="3 4" key="1">
    <citation type="journal article" date="2023" name="G3 (Bethesda)">
        <title>A chromosome-length genome assembly and annotation of blackberry (Rubus argutus, cv. 'Hillquist').</title>
        <authorList>
            <person name="Bruna T."/>
            <person name="Aryal R."/>
            <person name="Dudchenko O."/>
            <person name="Sargent D.J."/>
            <person name="Mead D."/>
            <person name="Buti M."/>
            <person name="Cavallini A."/>
            <person name="Hytonen T."/>
            <person name="Andres J."/>
            <person name="Pham M."/>
            <person name="Weisz D."/>
            <person name="Mascagni F."/>
            <person name="Usai G."/>
            <person name="Natali L."/>
            <person name="Bassil N."/>
            <person name="Fernandez G.E."/>
            <person name="Lomsadze A."/>
            <person name="Armour M."/>
            <person name="Olukolu B."/>
            <person name="Poorten T."/>
            <person name="Britton C."/>
            <person name="Davik J."/>
            <person name="Ashrafi H."/>
            <person name="Aiden E.L."/>
            <person name="Borodovsky M."/>
            <person name="Worthington M."/>
        </authorList>
    </citation>
    <scope>NUCLEOTIDE SEQUENCE [LARGE SCALE GENOMIC DNA]</scope>
    <source>
        <strain evidence="3">PI 553951</strain>
    </source>
</reference>
<organism evidence="3 4">
    <name type="scientific">Rubus argutus</name>
    <name type="common">Southern blackberry</name>
    <dbReference type="NCBI Taxonomy" id="59490"/>
    <lineage>
        <taxon>Eukaryota</taxon>
        <taxon>Viridiplantae</taxon>
        <taxon>Streptophyta</taxon>
        <taxon>Embryophyta</taxon>
        <taxon>Tracheophyta</taxon>
        <taxon>Spermatophyta</taxon>
        <taxon>Magnoliopsida</taxon>
        <taxon>eudicotyledons</taxon>
        <taxon>Gunneridae</taxon>
        <taxon>Pentapetalae</taxon>
        <taxon>rosids</taxon>
        <taxon>fabids</taxon>
        <taxon>Rosales</taxon>
        <taxon>Rosaceae</taxon>
        <taxon>Rosoideae</taxon>
        <taxon>Rosoideae incertae sedis</taxon>
        <taxon>Rubus</taxon>
    </lineage>
</organism>
<dbReference type="PANTHER" id="PTHR11926:SF774">
    <property type="entry name" value="UDP-GLYCOSYLTRANSFERASE 85A1-RELATED"/>
    <property type="match status" value="1"/>
</dbReference>
<dbReference type="AlphaFoldDB" id="A0AAW1X3B4"/>
<comment type="caution">
    <text evidence="3">The sequence shown here is derived from an EMBL/GenBank/DDBJ whole genome shotgun (WGS) entry which is preliminary data.</text>
</comment>
<keyword evidence="4" id="KW-1185">Reference proteome</keyword>
<accession>A0AAW1X3B4</accession>
<dbReference type="PANTHER" id="PTHR11926">
    <property type="entry name" value="GLUCOSYL/GLUCURONOSYL TRANSFERASES"/>
    <property type="match status" value="1"/>
</dbReference>
<evidence type="ECO:0000313" key="4">
    <source>
        <dbReference type="Proteomes" id="UP001457282"/>
    </source>
</evidence>
<name>A0AAW1X3B4_RUBAR</name>
<sequence length="134" mass="15256">MKFRCTFIQLFYHLCTPLDLYIYNSVRSQKMMTQSRLGQICGEKNQSVLNGSTLKAPNSVVYVNFGSITVMTNEQLVEFAWGLANRNMTFLWVIRPDLVAGKSAIVPPEFVEVTKGRSLLTSWCPQEQVLTTRL</sequence>